<dbReference type="PANTHER" id="PTHR31566">
    <property type="entry name" value="CYTOCHROME C BIOGENESIS PROTEIN CCS1, CHLOROPLASTIC"/>
    <property type="match status" value="1"/>
</dbReference>
<reference evidence="8 9" key="1">
    <citation type="submission" date="2019-01" db="EMBL/GenBank/DDBJ databases">
        <title>Insights into ecological role of a new deltaproteobacterial order Candidatus Sinidesulfobacterales (Sva0485) by metagenomics and metatranscriptomics.</title>
        <authorList>
            <person name="Tan S."/>
            <person name="Liu J."/>
            <person name="Fang Y."/>
            <person name="Hedlund B.P."/>
            <person name="Lian Z.H."/>
            <person name="Huang L.Y."/>
            <person name="Li J.T."/>
            <person name="Huang L.N."/>
            <person name="Li W.J."/>
            <person name="Jiang H.C."/>
            <person name="Dong H.L."/>
            <person name="Shu W.S."/>
        </authorList>
    </citation>
    <scope>NUCLEOTIDE SEQUENCE [LARGE SCALE GENOMIC DNA]</scope>
    <source>
        <strain evidence="8">AP3</strain>
    </source>
</reference>
<keyword evidence="3" id="KW-0201">Cytochrome c-type biogenesis</keyword>
<feature type="transmembrane region" description="Helical" evidence="6">
    <location>
        <begin position="393"/>
        <end position="411"/>
    </location>
</feature>
<evidence type="ECO:0000256" key="5">
    <source>
        <dbReference type="ARBA" id="ARBA00023136"/>
    </source>
</evidence>
<evidence type="ECO:0000259" key="7">
    <source>
        <dbReference type="Pfam" id="PF05140"/>
    </source>
</evidence>
<feature type="domain" description="ResB-like" evidence="7">
    <location>
        <begin position="363"/>
        <end position="448"/>
    </location>
</feature>
<dbReference type="InterPro" id="IPR007816">
    <property type="entry name" value="ResB-like_domain"/>
</dbReference>
<evidence type="ECO:0000256" key="1">
    <source>
        <dbReference type="ARBA" id="ARBA00004141"/>
    </source>
</evidence>
<evidence type="ECO:0000256" key="6">
    <source>
        <dbReference type="SAM" id="Phobius"/>
    </source>
</evidence>
<dbReference type="PANTHER" id="PTHR31566:SF0">
    <property type="entry name" value="CYTOCHROME C BIOGENESIS PROTEIN CCS1, CHLOROPLASTIC"/>
    <property type="match status" value="1"/>
</dbReference>
<proteinExistence type="predicted"/>
<dbReference type="Proteomes" id="UP000320813">
    <property type="component" value="Unassembled WGS sequence"/>
</dbReference>
<comment type="subcellular location">
    <subcellularLocation>
        <location evidence="1">Membrane</location>
        <topology evidence="1">Multi-pass membrane protein</topology>
    </subcellularLocation>
</comment>
<name>A0A519BAJ5_9DELT</name>
<feature type="transmembrane region" description="Helical" evidence="6">
    <location>
        <begin position="43"/>
        <end position="59"/>
    </location>
</feature>
<dbReference type="InterPro" id="IPR023494">
    <property type="entry name" value="Cyt_c_bgen_Ccs1/CcsB/ResB"/>
</dbReference>
<dbReference type="AlphaFoldDB" id="A0A519BAJ5"/>
<dbReference type="GO" id="GO:0017004">
    <property type="term" value="P:cytochrome complex assembly"/>
    <property type="evidence" value="ECO:0007669"/>
    <property type="project" value="UniProtKB-KW"/>
</dbReference>
<evidence type="ECO:0000313" key="9">
    <source>
        <dbReference type="Proteomes" id="UP000320813"/>
    </source>
</evidence>
<evidence type="ECO:0000313" key="8">
    <source>
        <dbReference type="EMBL" id="RZD14228.1"/>
    </source>
</evidence>
<dbReference type="Pfam" id="PF05140">
    <property type="entry name" value="ResB"/>
    <property type="match status" value="2"/>
</dbReference>
<feature type="domain" description="ResB-like" evidence="7">
    <location>
        <begin position="12"/>
        <end position="294"/>
    </location>
</feature>
<accession>A0A519BAJ5</accession>
<feature type="transmembrane region" description="Helical" evidence="6">
    <location>
        <begin position="12"/>
        <end position="31"/>
    </location>
</feature>
<keyword evidence="4 6" id="KW-1133">Transmembrane helix</keyword>
<protein>
    <recommendedName>
        <fullName evidence="7">ResB-like domain-containing protein</fullName>
    </recommendedName>
</protein>
<dbReference type="EMBL" id="SGBD01000003">
    <property type="protein sequence ID" value="RZD14228.1"/>
    <property type="molecule type" value="Genomic_DNA"/>
</dbReference>
<gene>
    <name evidence="8" type="ORF">EVJ47_06055</name>
</gene>
<organism evidence="8 9">
    <name type="scientific">Candidatus Acidulodesulfobacterium ferriphilum</name>
    <dbReference type="NCBI Taxonomy" id="2597223"/>
    <lineage>
        <taxon>Bacteria</taxon>
        <taxon>Deltaproteobacteria</taxon>
        <taxon>Candidatus Acidulodesulfobacterales</taxon>
        <taxon>Candidatus Acidulodesulfobacterium</taxon>
    </lineage>
</organism>
<comment type="caution">
    <text evidence="8">The sequence shown here is derived from an EMBL/GenBank/DDBJ whole genome shotgun (WGS) entry which is preliminary data.</text>
</comment>
<evidence type="ECO:0000256" key="2">
    <source>
        <dbReference type="ARBA" id="ARBA00022692"/>
    </source>
</evidence>
<feature type="transmembrane region" description="Helical" evidence="6">
    <location>
        <begin position="65"/>
        <end position="86"/>
    </location>
</feature>
<keyword evidence="5 6" id="KW-0472">Membrane</keyword>
<sequence length="462" mass="53052">MFSKLNKFFSSVKLAIFLFIAIAAVSMIGTFINQGNTMAQYKIIYGAKVFAILYWLGFLNIYDSWYFIGLAALLVINLLAASANILPRTLRAVFGPYPSFKETAEKKNPKAVYESFESKKDIAGITAVLNGAFGRPLKESVPSETDGKGKELYYSKNSIFRFSPYIAHLSIIIIIIGVLLTVKYGFRSYTNIKVGEKTNISYLLKNNKPIKLPFTVRLDKYETKYYPDGIPKSYISTISIINKKHIAVLTNKEIKVNHPLTYNGITIYQASYGHYKPTAVRLLVLNLKNRGYKKVIYAQPDTFYNLKNNNIRFKFIPVLHPKKFEIPFLIHIYNNKNKNNFQELKFNILPYKNHDQKVPLVFAKYKNIVFLYNGIKTYYYSGVEITKNSYTSVVWIGSIILIIALFFSFFFNQQETWVRLMPKKEGAGAGIGIEILSIPRKKFPSFYKNFDKKAANIKNKLK</sequence>
<feature type="transmembrane region" description="Helical" evidence="6">
    <location>
        <begin position="165"/>
        <end position="186"/>
    </location>
</feature>
<evidence type="ECO:0000256" key="3">
    <source>
        <dbReference type="ARBA" id="ARBA00022748"/>
    </source>
</evidence>
<evidence type="ECO:0000256" key="4">
    <source>
        <dbReference type="ARBA" id="ARBA00022989"/>
    </source>
</evidence>
<keyword evidence="2 6" id="KW-0812">Transmembrane</keyword>
<dbReference type="GO" id="GO:0016020">
    <property type="term" value="C:membrane"/>
    <property type="evidence" value="ECO:0007669"/>
    <property type="project" value="UniProtKB-SubCell"/>
</dbReference>